<dbReference type="SUPFAM" id="SSF52540">
    <property type="entry name" value="P-loop containing nucleoside triphosphate hydrolases"/>
    <property type="match status" value="1"/>
</dbReference>
<evidence type="ECO:0000313" key="12">
    <source>
        <dbReference type="Proteomes" id="UP000298324"/>
    </source>
</evidence>
<feature type="domain" description="RecF/RecN/SMC N-terminal" evidence="10">
    <location>
        <begin position="2"/>
        <end position="513"/>
    </location>
</feature>
<evidence type="ECO:0000256" key="2">
    <source>
        <dbReference type="ARBA" id="ARBA00009441"/>
    </source>
</evidence>
<comment type="caution">
    <text evidence="11">The sequence shown here is derived from an EMBL/GenBank/DDBJ whole genome shotgun (WGS) entry which is preliminary data.</text>
</comment>
<dbReference type="CDD" id="cd03241">
    <property type="entry name" value="ABC_RecN"/>
    <property type="match status" value="2"/>
</dbReference>
<evidence type="ECO:0000256" key="4">
    <source>
        <dbReference type="ARBA" id="ARBA00022741"/>
    </source>
</evidence>
<evidence type="ECO:0000256" key="7">
    <source>
        <dbReference type="ARBA" id="ARBA00023204"/>
    </source>
</evidence>
<evidence type="ECO:0000259" key="10">
    <source>
        <dbReference type="Pfam" id="PF02463"/>
    </source>
</evidence>
<comment type="similarity">
    <text evidence="2 9">Belongs to the RecN family.</text>
</comment>
<dbReference type="GO" id="GO:0005524">
    <property type="term" value="F:ATP binding"/>
    <property type="evidence" value="ECO:0007669"/>
    <property type="project" value="UniProtKB-KW"/>
</dbReference>
<dbReference type="GO" id="GO:0006281">
    <property type="term" value="P:DNA repair"/>
    <property type="evidence" value="ECO:0007669"/>
    <property type="project" value="UniProtKB-KW"/>
</dbReference>
<organism evidence="11 12">
    <name type="scientific">Pelotomaculum schinkii</name>
    <dbReference type="NCBI Taxonomy" id="78350"/>
    <lineage>
        <taxon>Bacteria</taxon>
        <taxon>Bacillati</taxon>
        <taxon>Bacillota</taxon>
        <taxon>Clostridia</taxon>
        <taxon>Eubacteriales</taxon>
        <taxon>Desulfotomaculaceae</taxon>
        <taxon>Pelotomaculum</taxon>
    </lineage>
</organism>
<evidence type="ECO:0000256" key="3">
    <source>
        <dbReference type="ARBA" id="ARBA00021315"/>
    </source>
</evidence>
<dbReference type="AlphaFoldDB" id="A0A4Y7RD56"/>
<dbReference type="Gene3D" id="3.40.50.300">
    <property type="entry name" value="P-loop containing nucleotide triphosphate hydrolases"/>
    <property type="match status" value="2"/>
</dbReference>
<dbReference type="InterPro" id="IPR003395">
    <property type="entry name" value="RecF/RecN/SMC_N"/>
</dbReference>
<dbReference type="Proteomes" id="UP000298324">
    <property type="component" value="Unassembled WGS sequence"/>
</dbReference>
<dbReference type="InterPro" id="IPR004604">
    <property type="entry name" value="DNA_recomb/repair_RecN"/>
</dbReference>
<keyword evidence="4" id="KW-0547">Nucleotide-binding</keyword>
<comment type="function">
    <text evidence="1 9">May be involved in recombinational repair of damaged DNA.</text>
</comment>
<sequence length="562" mass="62338">MLLNISIKNFGLMEQVKIDFQEGLNILTGETGTGKTIIIDALEIALGGRAHTEQIRSGAEKALVEAAFDPARNKFLEQLLGNQGIDLSEEDCLVLSREITRSGKNICRVNGQAVPLAFYKIIGKSMADLHVQHEQNSLLNQEKHRELLDHFGGTKLLELLGQVKSAYQSWSEARSRLEKLQRDAGDRTRRADTLRYQIEEIRHAKLTPGEEEELVREKKVLVNSEKISLLAGEAYRHLYDGNEGQASAMDLLARAAENLKSLVFYDSRAKNILVALESSLYQAEDAARDLAAYRDTVEYSPQRLEAVEERLNQIKILKKKYGDGIPAILQFLDSAGSELQNLLNLDEELTSSGRELSAAAAAYYRAAKELSSARKSAARLLEERVAVELDSLEMGRVVLSLEFTPIEEPSPAGLEQIEFLISPNRGEPLKPLTKIASGGELSRIMLALKTLLAQADDKPVLVFDEVDAGIGGRALQAVAEKLSQLGQQRQVICVTHSAQVAAHARAHHRILKEFDGERTVTRVELLDREQQVEELARMLGGKNVTDITRLHASQMLKNSVKI</sequence>
<keyword evidence="6" id="KW-0067">ATP-binding</keyword>
<evidence type="ECO:0000256" key="6">
    <source>
        <dbReference type="ARBA" id="ARBA00022840"/>
    </source>
</evidence>
<keyword evidence="7 9" id="KW-0234">DNA repair</keyword>
<dbReference type="EMBL" id="QFGA01000001">
    <property type="protein sequence ID" value="TEB06673.1"/>
    <property type="molecule type" value="Genomic_DNA"/>
</dbReference>
<accession>A0A4Y7RD56</accession>
<dbReference type="NCBIfam" id="TIGR00634">
    <property type="entry name" value="recN"/>
    <property type="match status" value="1"/>
</dbReference>
<dbReference type="PIRSF" id="PIRSF003128">
    <property type="entry name" value="RecN"/>
    <property type="match status" value="1"/>
</dbReference>
<dbReference type="GO" id="GO:0006310">
    <property type="term" value="P:DNA recombination"/>
    <property type="evidence" value="ECO:0007669"/>
    <property type="project" value="InterPro"/>
</dbReference>
<evidence type="ECO:0000256" key="1">
    <source>
        <dbReference type="ARBA" id="ARBA00003618"/>
    </source>
</evidence>
<dbReference type="GO" id="GO:0009432">
    <property type="term" value="P:SOS response"/>
    <property type="evidence" value="ECO:0007669"/>
    <property type="project" value="TreeGrafter"/>
</dbReference>
<evidence type="ECO:0000256" key="9">
    <source>
        <dbReference type="PIRNR" id="PIRNR003128"/>
    </source>
</evidence>
<evidence type="ECO:0000256" key="8">
    <source>
        <dbReference type="ARBA" id="ARBA00033408"/>
    </source>
</evidence>
<evidence type="ECO:0000313" key="11">
    <source>
        <dbReference type="EMBL" id="TEB06673.1"/>
    </source>
</evidence>
<dbReference type="InterPro" id="IPR027417">
    <property type="entry name" value="P-loop_NTPase"/>
</dbReference>
<dbReference type="PANTHER" id="PTHR11059:SF0">
    <property type="entry name" value="DNA REPAIR PROTEIN RECN"/>
    <property type="match status" value="1"/>
</dbReference>
<gene>
    <name evidence="11" type="primary">recN</name>
    <name evidence="11" type="ORF">Psch_00205</name>
</gene>
<dbReference type="GO" id="GO:0043590">
    <property type="term" value="C:bacterial nucleoid"/>
    <property type="evidence" value="ECO:0007669"/>
    <property type="project" value="TreeGrafter"/>
</dbReference>
<keyword evidence="5 9" id="KW-0227">DNA damage</keyword>
<protein>
    <recommendedName>
        <fullName evidence="3 9">DNA repair protein RecN</fullName>
    </recommendedName>
    <alternativeName>
        <fullName evidence="8 9">Recombination protein N</fullName>
    </alternativeName>
</protein>
<name>A0A4Y7RD56_9FIRM</name>
<dbReference type="FunFam" id="3.40.50.300:FF:000356">
    <property type="entry name" value="DNA repair protein RecN"/>
    <property type="match status" value="1"/>
</dbReference>
<dbReference type="Pfam" id="PF02463">
    <property type="entry name" value="SMC_N"/>
    <property type="match status" value="1"/>
</dbReference>
<evidence type="ECO:0000256" key="5">
    <source>
        <dbReference type="ARBA" id="ARBA00022763"/>
    </source>
</evidence>
<dbReference type="RefSeq" id="WP_190238849.1">
    <property type="nucleotide sequence ID" value="NZ_QFGA01000001.1"/>
</dbReference>
<proteinExistence type="inferred from homology"/>
<keyword evidence="12" id="KW-1185">Reference proteome</keyword>
<reference evidence="11 12" key="1">
    <citation type="journal article" date="2018" name="Environ. Microbiol.">
        <title>Novel energy conservation strategies and behaviour of Pelotomaculum schinkii driving syntrophic propionate catabolism.</title>
        <authorList>
            <person name="Hidalgo-Ahumada C.A.P."/>
            <person name="Nobu M.K."/>
            <person name="Narihiro T."/>
            <person name="Tamaki H."/>
            <person name="Liu W.T."/>
            <person name="Kamagata Y."/>
            <person name="Stams A.J.M."/>
            <person name="Imachi H."/>
            <person name="Sousa D.Z."/>
        </authorList>
    </citation>
    <scope>NUCLEOTIDE SEQUENCE [LARGE SCALE GENOMIC DNA]</scope>
    <source>
        <strain evidence="11 12">HH</strain>
    </source>
</reference>
<dbReference type="FunFam" id="3.40.50.300:FF:000319">
    <property type="entry name" value="DNA repair protein RecN"/>
    <property type="match status" value="1"/>
</dbReference>
<dbReference type="PANTHER" id="PTHR11059">
    <property type="entry name" value="DNA REPAIR PROTEIN RECN"/>
    <property type="match status" value="1"/>
</dbReference>